<protein>
    <recommendedName>
        <fullName evidence="3">Cortex morphogenetic protein CmpA</fullName>
    </recommendedName>
</protein>
<proteinExistence type="predicted"/>
<name>N4WTB0_9BACI</name>
<dbReference type="EMBL" id="APML01000046">
    <property type="protein sequence ID" value="ENH96401.1"/>
    <property type="molecule type" value="Genomic_DNA"/>
</dbReference>
<evidence type="ECO:0008006" key="3">
    <source>
        <dbReference type="Google" id="ProtNLM"/>
    </source>
</evidence>
<dbReference type="OrthoDB" id="2691694at2"/>
<dbReference type="eggNOG" id="ENOG5033CG4">
    <property type="taxonomic scope" value="Bacteria"/>
</dbReference>
<comment type="caution">
    <text evidence="1">The sequence shown here is derived from an EMBL/GenBank/DDBJ whole genome shotgun (WGS) entry which is preliminary data.</text>
</comment>
<dbReference type="InterPro" id="IPR047764">
    <property type="entry name" value="CmpA"/>
</dbReference>
<organism evidence="1 2">
    <name type="scientific">Gracilibacillus halophilus YIM-C55.5</name>
    <dbReference type="NCBI Taxonomy" id="1308866"/>
    <lineage>
        <taxon>Bacteria</taxon>
        <taxon>Bacillati</taxon>
        <taxon>Bacillota</taxon>
        <taxon>Bacilli</taxon>
        <taxon>Bacillales</taxon>
        <taxon>Bacillaceae</taxon>
        <taxon>Gracilibacillus</taxon>
    </lineage>
</organism>
<reference evidence="1 2" key="1">
    <citation type="submission" date="2013-03" db="EMBL/GenBank/DDBJ databases">
        <title>Draft genome sequence of Gracibacillus halophilus YIM-C55.5, a moderately halophilic and thermophilic organism from the Xiaochaidamu salt lake.</title>
        <authorList>
            <person name="Sugumar T."/>
            <person name="Polireddy D.R."/>
            <person name="Antony A."/>
            <person name="Madhava Y.R."/>
            <person name="Sivakumar N."/>
        </authorList>
    </citation>
    <scope>NUCLEOTIDE SEQUENCE [LARGE SCALE GENOMIC DNA]</scope>
    <source>
        <strain evidence="1 2">YIM-C55.5</strain>
    </source>
</reference>
<dbReference type="NCBIfam" id="NF033225">
    <property type="entry name" value="spore_CmpA"/>
    <property type="match status" value="1"/>
</dbReference>
<evidence type="ECO:0000313" key="2">
    <source>
        <dbReference type="Proteomes" id="UP000012283"/>
    </source>
</evidence>
<evidence type="ECO:0000313" key="1">
    <source>
        <dbReference type="EMBL" id="ENH96401.1"/>
    </source>
</evidence>
<accession>N4WTB0</accession>
<dbReference type="AlphaFoldDB" id="N4WTB0"/>
<keyword evidence="2" id="KW-1185">Reference proteome</keyword>
<dbReference type="RefSeq" id="WP_003470866.1">
    <property type="nucleotide sequence ID" value="NZ_APML01000046.1"/>
</dbReference>
<dbReference type="Proteomes" id="UP000012283">
    <property type="component" value="Unassembled WGS sequence"/>
</dbReference>
<dbReference type="Pfam" id="PF26301">
    <property type="entry name" value="spore_CmpA"/>
    <property type="match status" value="1"/>
</dbReference>
<gene>
    <name evidence="1" type="ORF">J416_11195</name>
</gene>
<sequence length="49" mass="6000">MPTWLINQLTDAYLKKDIYQIKVLNQCWFFYQSLYKRTPASKNKTNRMP</sequence>